<keyword evidence="1" id="KW-1133">Transmembrane helix</keyword>
<keyword evidence="1" id="KW-0472">Membrane</keyword>
<sequence length="75" mass="8361">HHLLKRAEEDLLMPKPVIVLLIMFGACALTCLGYAMHKLIGFGTDDNGVKPMSQAQYEYMAEVKVRNLEALAREG</sequence>
<proteinExistence type="predicted"/>
<keyword evidence="3" id="KW-1185">Reference proteome</keyword>
<name>A0A6A7AA23_9PLEO</name>
<accession>A0A6A7AA23</accession>
<dbReference type="AlphaFoldDB" id="A0A6A7AA23"/>
<feature type="non-terminal residue" evidence="2">
    <location>
        <position position="75"/>
    </location>
</feature>
<evidence type="ECO:0000313" key="2">
    <source>
        <dbReference type="EMBL" id="KAF2829559.1"/>
    </source>
</evidence>
<keyword evidence="1" id="KW-0812">Transmembrane</keyword>
<evidence type="ECO:0000256" key="1">
    <source>
        <dbReference type="SAM" id="Phobius"/>
    </source>
</evidence>
<gene>
    <name evidence="2" type="ORF">CC86DRAFT_273643</name>
</gene>
<reference evidence="2" key="1">
    <citation type="journal article" date="2020" name="Stud. Mycol.">
        <title>101 Dothideomycetes genomes: a test case for predicting lifestyles and emergence of pathogens.</title>
        <authorList>
            <person name="Haridas S."/>
            <person name="Albert R."/>
            <person name="Binder M."/>
            <person name="Bloem J."/>
            <person name="Labutti K."/>
            <person name="Salamov A."/>
            <person name="Andreopoulos B."/>
            <person name="Baker S."/>
            <person name="Barry K."/>
            <person name="Bills G."/>
            <person name="Bluhm B."/>
            <person name="Cannon C."/>
            <person name="Castanera R."/>
            <person name="Culley D."/>
            <person name="Daum C."/>
            <person name="Ezra D."/>
            <person name="Gonzalez J."/>
            <person name="Henrissat B."/>
            <person name="Kuo A."/>
            <person name="Liang C."/>
            <person name="Lipzen A."/>
            <person name="Lutzoni F."/>
            <person name="Magnuson J."/>
            <person name="Mondo S."/>
            <person name="Nolan M."/>
            <person name="Ohm R."/>
            <person name="Pangilinan J."/>
            <person name="Park H.-J."/>
            <person name="Ramirez L."/>
            <person name="Alfaro M."/>
            <person name="Sun H."/>
            <person name="Tritt A."/>
            <person name="Yoshinaga Y."/>
            <person name="Zwiers L.-H."/>
            <person name="Turgeon B."/>
            <person name="Goodwin S."/>
            <person name="Spatafora J."/>
            <person name="Crous P."/>
            <person name="Grigoriev I."/>
        </authorList>
    </citation>
    <scope>NUCLEOTIDE SEQUENCE</scope>
    <source>
        <strain evidence="2">CBS 113818</strain>
    </source>
</reference>
<dbReference type="OrthoDB" id="4159814at2759"/>
<dbReference type="Proteomes" id="UP000799424">
    <property type="component" value="Unassembled WGS sequence"/>
</dbReference>
<evidence type="ECO:0000313" key="3">
    <source>
        <dbReference type="Proteomes" id="UP000799424"/>
    </source>
</evidence>
<protein>
    <submittedName>
        <fullName evidence="2">Uncharacterized protein</fullName>
    </submittedName>
</protein>
<feature type="transmembrane region" description="Helical" evidence="1">
    <location>
        <begin position="17"/>
        <end position="35"/>
    </location>
</feature>
<feature type="non-terminal residue" evidence="2">
    <location>
        <position position="1"/>
    </location>
</feature>
<dbReference type="EMBL" id="MU006221">
    <property type="protein sequence ID" value="KAF2829559.1"/>
    <property type="molecule type" value="Genomic_DNA"/>
</dbReference>
<organism evidence="2 3">
    <name type="scientific">Ophiobolus disseminans</name>
    <dbReference type="NCBI Taxonomy" id="1469910"/>
    <lineage>
        <taxon>Eukaryota</taxon>
        <taxon>Fungi</taxon>
        <taxon>Dikarya</taxon>
        <taxon>Ascomycota</taxon>
        <taxon>Pezizomycotina</taxon>
        <taxon>Dothideomycetes</taxon>
        <taxon>Pleosporomycetidae</taxon>
        <taxon>Pleosporales</taxon>
        <taxon>Pleosporineae</taxon>
        <taxon>Phaeosphaeriaceae</taxon>
        <taxon>Ophiobolus</taxon>
    </lineage>
</organism>